<reference evidence="11 12" key="1">
    <citation type="submission" date="2017-06" db="EMBL/GenBank/DDBJ databases">
        <title>A platform for efficient transgenesis in Macrostomum lignano, a flatworm model organism for stem cell research.</title>
        <authorList>
            <person name="Berezikov E."/>
        </authorList>
    </citation>
    <scope>NUCLEOTIDE SEQUENCE [LARGE SCALE GENOMIC DNA]</scope>
    <source>
        <strain evidence="11">DV1</strain>
        <tissue evidence="11">Whole organism</tissue>
    </source>
</reference>
<keyword evidence="3 9" id="KW-0812">Transmembrane</keyword>
<dbReference type="GO" id="GO:0007218">
    <property type="term" value="P:neuropeptide signaling pathway"/>
    <property type="evidence" value="ECO:0007669"/>
    <property type="project" value="TreeGrafter"/>
</dbReference>
<dbReference type="PANTHER" id="PTHR24230">
    <property type="entry name" value="G-PROTEIN COUPLED RECEPTOR"/>
    <property type="match status" value="1"/>
</dbReference>
<protein>
    <recommendedName>
        <fullName evidence="10">G-protein coupled receptors family 1 profile domain-containing protein</fullName>
    </recommendedName>
</protein>
<comment type="subcellular location">
    <subcellularLocation>
        <location evidence="1">Cell membrane</location>
        <topology evidence="1">Multi-pass membrane protein</topology>
    </subcellularLocation>
</comment>
<evidence type="ECO:0000256" key="8">
    <source>
        <dbReference type="ARBA" id="ARBA00023224"/>
    </source>
</evidence>
<dbReference type="Gene3D" id="1.20.1070.10">
    <property type="entry name" value="Rhodopsin 7-helix transmembrane proteins"/>
    <property type="match status" value="1"/>
</dbReference>
<accession>A0A267GGI2</accession>
<dbReference type="InterPro" id="IPR017452">
    <property type="entry name" value="GPCR_Rhodpsn_7TM"/>
</dbReference>
<evidence type="ECO:0000256" key="1">
    <source>
        <dbReference type="ARBA" id="ARBA00004651"/>
    </source>
</evidence>
<keyword evidence="5" id="KW-0297">G-protein coupled receptor</keyword>
<dbReference type="AlphaFoldDB" id="A0A267GGI2"/>
<comment type="caution">
    <text evidence="11">The sequence shown here is derived from an EMBL/GenBank/DDBJ whole genome shotgun (WGS) entry which is preliminary data.</text>
</comment>
<evidence type="ECO:0000256" key="5">
    <source>
        <dbReference type="ARBA" id="ARBA00023040"/>
    </source>
</evidence>
<feature type="transmembrane region" description="Helical" evidence="9">
    <location>
        <begin position="91"/>
        <end position="114"/>
    </location>
</feature>
<dbReference type="GO" id="GO:0008528">
    <property type="term" value="F:G protein-coupled peptide receptor activity"/>
    <property type="evidence" value="ECO:0007669"/>
    <property type="project" value="TreeGrafter"/>
</dbReference>
<evidence type="ECO:0000313" key="11">
    <source>
        <dbReference type="EMBL" id="PAA84399.1"/>
    </source>
</evidence>
<evidence type="ECO:0000313" key="12">
    <source>
        <dbReference type="Proteomes" id="UP000215902"/>
    </source>
</evidence>
<evidence type="ECO:0000256" key="2">
    <source>
        <dbReference type="ARBA" id="ARBA00022475"/>
    </source>
</evidence>
<feature type="transmembrane region" description="Helical" evidence="9">
    <location>
        <begin position="144"/>
        <end position="165"/>
    </location>
</feature>
<evidence type="ECO:0000259" key="10">
    <source>
        <dbReference type="PROSITE" id="PS50262"/>
    </source>
</evidence>
<evidence type="ECO:0000256" key="3">
    <source>
        <dbReference type="ARBA" id="ARBA00022692"/>
    </source>
</evidence>
<gene>
    <name evidence="11" type="ORF">BOX15_Mlig016690g1</name>
</gene>
<feature type="transmembrane region" description="Helical" evidence="9">
    <location>
        <begin position="45"/>
        <end position="70"/>
    </location>
</feature>
<evidence type="ECO:0000256" key="9">
    <source>
        <dbReference type="SAM" id="Phobius"/>
    </source>
</evidence>
<keyword evidence="6 9" id="KW-0472">Membrane</keyword>
<dbReference type="PANTHER" id="PTHR24230:SF0">
    <property type="entry name" value="G-PROTEIN COUPLED RECEPTORS FAMILY 1 PROFILE DOMAIN-CONTAINING PROTEIN"/>
    <property type="match status" value="1"/>
</dbReference>
<evidence type="ECO:0000256" key="4">
    <source>
        <dbReference type="ARBA" id="ARBA00022989"/>
    </source>
</evidence>
<dbReference type="SUPFAM" id="SSF81321">
    <property type="entry name" value="Family A G protein-coupled receptor-like"/>
    <property type="match status" value="1"/>
</dbReference>
<keyword evidence="2" id="KW-1003">Cell membrane</keyword>
<keyword evidence="8" id="KW-0807">Transducer</keyword>
<dbReference type="PROSITE" id="PS50262">
    <property type="entry name" value="G_PROTEIN_RECEP_F1_2"/>
    <property type="match status" value="1"/>
</dbReference>
<dbReference type="GO" id="GO:0005886">
    <property type="term" value="C:plasma membrane"/>
    <property type="evidence" value="ECO:0007669"/>
    <property type="project" value="UniProtKB-SubCell"/>
</dbReference>
<feature type="domain" description="G-protein coupled receptors family 1 profile" evidence="10">
    <location>
        <begin position="68"/>
        <end position="198"/>
    </location>
</feature>
<name>A0A267GGI2_9PLAT</name>
<dbReference type="EMBL" id="NIVC01000376">
    <property type="protein sequence ID" value="PAA84399.1"/>
    <property type="molecule type" value="Genomic_DNA"/>
</dbReference>
<organism evidence="11 12">
    <name type="scientific">Macrostomum lignano</name>
    <dbReference type="NCBI Taxonomy" id="282301"/>
    <lineage>
        <taxon>Eukaryota</taxon>
        <taxon>Metazoa</taxon>
        <taxon>Spiralia</taxon>
        <taxon>Lophotrochozoa</taxon>
        <taxon>Platyhelminthes</taxon>
        <taxon>Rhabditophora</taxon>
        <taxon>Macrostomorpha</taxon>
        <taxon>Macrostomida</taxon>
        <taxon>Macrostomidae</taxon>
        <taxon>Macrostomum</taxon>
    </lineage>
</organism>
<sequence>MDKLGNNLTSTGGDEAVQVFSQTLISALEICWTGGDSASRRLLCALASVLGILSGIPTLVVVLIGAPGNALSAWLLLRRARAKERRTRQSVYLGAASAANCGAVLSYGLLQFFLPYGLPWLSGGSAGLIIGDVSDAACRTVSFLMAWLILLAYGLLTAMACDRALAMWRPFRSQRLGNDAWETAPAELCGSLEWVARG</sequence>
<proteinExistence type="predicted"/>
<keyword evidence="12" id="KW-1185">Reference proteome</keyword>
<keyword evidence="4 9" id="KW-1133">Transmembrane helix</keyword>
<evidence type="ECO:0000256" key="6">
    <source>
        <dbReference type="ARBA" id="ARBA00023136"/>
    </source>
</evidence>
<dbReference type="Proteomes" id="UP000215902">
    <property type="component" value="Unassembled WGS sequence"/>
</dbReference>
<keyword evidence="7" id="KW-0675">Receptor</keyword>
<evidence type="ECO:0000256" key="7">
    <source>
        <dbReference type="ARBA" id="ARBA00023170"/>
    </source>
</evidence>